<evidence type="ECO:0000256" key="7">
    <source>
        <dbReference type="ARBA" id="ARBA00023136"/>
    </source>
</evidence>
<sequence length="167" mass="18900">MKIFTEFKEFAMRGNVIDMSVGVIIGTTFAKIVQSFVDDVLMPPFGLLVGKVDFSSLYINLTSNHYNTLSEAREAGVPTINYGVFLNHAIHFMIVAFVLFLFVRQVNRIRRPSGDPLDHMKQKMCPFCFSNIPFKATKCPNCTSELTIDENSEPRKPTKITIKKRTG</sequence>
<evidence type="ECO:0000256" key="8">
    <source>
        <dbReference type="ARBA" id="ARBA00023303"/>
    </source>
</evidence>
<protein>
    <recommendedName>
        <fullName evidence="9">Large-conductance mechanosensitive channel</fullName>
    </recommendedName>
</protein>
<keyword evidence="5 9" id="KW-1133">Transmembrane helix</keyword>
<dbReference type="SUPFAM" id="SSF81330">
    <property type="entry name" value="Gated mechanosensitive channel"/>
    <property type="match status" value="1"/>
</dbReference>
<organism evidence="10 11">
    <name type="scientific">Alkalihalobacterium chitinilyticum</name>
    <dbReference type="NCBI Taxonomy" id="2980103"/>
    <lineage>
        <taxon>Bacteria</taxon>
        <taxon>Bacillati</taxon>
        <taxon>Bacillota</taxon>
        <taxon>Bacilli</taxon>
        <taxon>Bacillales</taxon>
        <taxon>Bacillaceae</taxon>
        <taxon>Alkalihalobacterium</taxon>
    </lineage>
</organism>
<keyword evidence="8 9" id="KW-0407">Ion channel</keyword>
<proteinExistence type="inferred from homology"/>
<comment type="subcellular location">
    <subcellularLocation>
        <location evidence="9">Cell membrane</location>
        <topology evidence="9">Multi-pass membrane protein</topology>
    </subcellularLocation>
    <subcellularLocation>
        <location evidence="1">Membrane</location>
        <topology evidence="1">Multi-pass membrane protein</topology>
    </subcellularLocation>
</comment>
<feature type="transmembrane region" description="Helical" evidence="9">
    <location>
        <begin position="80"/>
        <end position="103"/>
    </location>
</feature>
<dbReference type="InterPro" id="IPR037673">
    <property type="entry name" value="MSC/AndL"/>
</dbReference>
<evidence type="ECO:0000256" key="9">
    <source>
        <dbReference type="HAMAP-Rule" id="MF_00115"/>
    </source>
</evidence>
<evidence type="ECO:0000313" key="11">
    <source>
        <dbReference type="Proteomes" id="UP001148125"/>
    </source>
</evidence>
<comment type="subunit">
    <text evidence="9">Homopentamer.</text>
</comment>
<gene>
    <name evidence="9 10" type="primary">mscL</name>
    <name evidence="10" type="ORF">N7Z68_04835</name>
</gene>
<name>A0ABT5VB57_9BACI</name>
<keyword evidence="3 9" id="KW-1003">Cell membrane</keyword>
<evidence type="ECO:0000313" key="10">
    <source>
        <dbReference type="EMBL" id="MDE5412702.1"/>
    </source>
</evidence>
<keyword evidence="6 9" id="KW-0406">Ion transport</keyword>
<dbReference type="HAMAP" id="MF_00115">
    <property type="entry name" value="MscL"/>
    <property type="match status" value="1"/>
</dbReference>
<dbReference type="PANTHER" id="PTHR30266">
    <property type="entry name" value="MECHANOSENSITIVE CHANNEL MSCL"/>
    <property type="match status" value="1"/>
</dbReference>
<keyword evidence="7 9" id="KW-0472">Membrane</keyword>
<dbReference type="EMBL" id="JAOTPO010000002">
    <property type="protein sequence ID" value="MDE5412702.1"/>
    <property type="molecule type" value="Genomic_DNA"/>
</dbReference>
<dbReference type="Gene3D" id="1.10.1200.120">
    <property type="entry name" value="Large-conductance mechanosensitive channel, MscL, domain 1"/>
    <property type="match status" value="1"/>
</dbReference>
<keyword evidence="11" id="KW-1185">Reference proteome</keyword>
<dbReference type="PRINTS" id="PR01264">
    <property type="entry name" value="MECHCHANNEL"/>
</dbReference>
<comment type="similarity">
    <text evidence="9">Belongs to the MscL family.</text>
</comment>
<evidence type="ECO:0000256" key="1">
    <source>
        <dbReference type="ARBA" id="ARBA00004141"/>
    </source>
</evidence>
<feature type="transmembrane region" description="Helical" evidence="9">
    <location>
        <begin position="16"/>
        <end position="37"/>
    </location>
</feature>
<keyword evidence="4 9" id="KW-0812">Transmembrane</keyword>
<dbReference type="NCBIfam" id="TIGR00220">
    <property type="entry name" value="mscL"/>
    <property type="match status" value="1"/>
</dbReference>
<evidence type="ECO:0000256" key="5">
    <source>
        <dbReference type="ARBA" id="ARBA00022989"/>
    </source>
</evidence>
<accession>A0ABT5VB57</accession>
<evidence type="ECO:0000256" key="6">
    <source>
        <dbReference type="ARBA" id="ARBA00023065"/>
    </source>
</evidence>
<keyword evidence="2 9" id="KW-0813">Transport</keyword>
<evidence type="ECO:0000256" key="4">
    <source>
        <dbReference type="ARBA" id="ARBA00022692"/>
    </source>
</evidence>
<reference evidence="10" key="1">
    <citation type="submission" date="2024-05" db="EMBL/GenBank/DDBJ databases">
        <title>Alkalihalobacillus sp. strain MEB203 novel alkaliphilic bacterium from Lonar Lake, India.</title>
        <authorList>
            <person name="Joshi A."/>
            <person name="Thite S."/>
            <person name="Mengade P."/>
        </authorList>
    </citation>
    <scope>NUCLEOTIDE SEQUENCE</scope>
    <source>
        <strain evidence="10">MEB 203</strain>
    </source>
</reference>
<dbReference type="PANTHER" id="PTHR30266:SF2">
    <property type="entry name" value="LARGE-CONDUCTANCE MECHANOSENSITIVE CHANNEL"/>
    <property type="match status" value="1"/>
</dbReference>
<comment type="function">
    <text evidence="9">Channel that opens in response to stretch forces in the membrane lipid bilayer. May participate in the regulation of osmotic pressure changes within the cell.</text>
</comment>
<dbReference type="Proteomes" id="UP001148125">
    <property type="component" value="Unassembled WGS sequence"/>
</dbReference>
<evidence type="ECO:0000256" key="2">
    <source>
        <dbReference type="ARBA" id="ARBA00022448"/>
    </source>
</evidence>
<comment type="caution">
    <text evidence="10">The sequence shown here is derived from an EMBL/GenBank/DDBJ whole genome shotgun (WGS) entry which is preliminary data.</text>
</comment>
<evidence type="ECO:0000256" key="3">
    <source>
        <dbReference type="ARBA" id="ARBA00022475"/>
    </source>
</evidence>
<dbReference type="InterPro" id="IPR001185">
    <property type="entry name" value="MS_channel"/>
</dbReference>
<dbReference type="RefSeq" id="WP_275117335.1">
    <property type="nucleotide sequence ID" value="NZ_JAOTPO010000002.1"/>
</dbReference>
<dbReference type="InterPro" id="IPR036019">
    <property type="entry name" value="MscL_channel"/>
</dbReference>
<dbReference type="Pfam" id="PF01741">
    <property type="entry name" value="MscL"/>
    <property type="match status" value="1"/>
</dbReference>